<sequence>AVNDTIEKHIPQWPNKTYQEFVKICVNFELSNQAIDSLIHFFNKNANFEESPLLKNSKAIHSFMNSI</sequence>
<evidence type="ECO:0000313" key="1">
    <source>
        <dbReference type="EMBL" id="CAI2198862.1"/>
    </source>
</evidence>
<gene>
    <name evidence="1" type="ORF">FWILDA_LOCUS18785</name>
</gene>
<accession>A0A9W4X398</accession>
<dbReference type="AlphaFoldDB" id="A0A9W4X398"/>
<organism evidence="1 2">
    <name type="scientific">Funneliformis geosporum</name>
    <dbReference type="NCBI Taxonomy" id="1117311"/>
    <lineage>
        <taxon>Eukaryota</taxon>
        <taxon>Fungi</taxon>
        <taxon>Fungi incertae sedis</taxon>
        <taxon>Mucoromycota</taxon>
        <taxon>Glomeromycotina</taxon>
        <taxon>Glomeromycetes</taxon>
        <taxon>Glomerales</taxon>
        <taxon>Glomeraceae</taxon>
        <taxon>Funneliformis</taxon>
    </lineage>
</organism>
<name>A0A9W4X398_9GLOM</name>
<feature type="non-terminal residue" evidence="1">
    <location>
        <position position="1"/>
    </location>
</feature>
<dbReference type="OrthoDB" id="2435901at2759"/>
<protein>
    <submittedName>
        <fullName evidence="1">3742_t:CDS:1</fullName>
    </submittedName>
</protein>
<evidence type="ECO:0000313" key="2">
    <source>
        <dbReference type="Proteomes" id="UP001153678"/>
    </source>
</evidence>
<proteinExistence type="predicted"/>
<keyword evidence="2" id="KW-1185">Reference proteome</keyword>
<feature type="non-terminal residue" evidence="1">
    <location>
        <position position="67"/>
    </location>
</feature>
<dbReference type="Proteomes" id="UP001153678">
    <property type="component" value="Unassembled WGS sequence"/>
</dbReference>
<comment type="caution">
    <text evidence="1">The sequence shown here is derived from an EMBL/GenBank/DDBJ whole genome shotgun (WGS) entry which is preliminary data.</text>
</comment>
<reference evidence="1" key="1">
    <citation type="submission" date="2022-08" db="EMBL/GenBank/DDBJ databases">
        <authorList>
            <person name="Kallberg Y."/>
            <person name="Tangrot J."/>
            <person name="Rosling A."/>
        </authorList>
    </citation>
    <scope>NUCLEOTIDE SEQUENCE</scope>
    <source>
        <strain evidence="1">Wild A</strain>
    </source>
</reference>
<dbReference type="EMBL" id="CAMKVN010019709">
    <property type="protein sequence ID" value="CAI2198862.1"/>
    <property type="molecule type" value="Genomic_DNA"/>
</dbReference>